<organism evidence="2 3">
    <name type="scientific">Ensete ventricosum</name>
    <name type="common">Abyssinian banana</name>
    <name type="synonym">Musa ensete</name>
    <dbReference type="NCBI Taxonomy" id="4639"/>
    <lineage>
        <taxon>Eukaryota</taxon>
        <taxon>Viridiplantae</taxon>
        <taxon>Streptophyta</taxon>
        <taxon>Embryophyta</taxon>
        <taxon>Tracheophyta</taxon>
        <taxon>Spermatophyta</taxon>
        <taxon>Magnoliopsida</taxon>
        <taxon>Liliopsida</taxon>
        <taxon>Zingiberales</taxon>
        <taxon>Musaceae</taxon>
        <taxon>Ensete</taxon>
    </lineage>
</organism>
<gene>
    <name evidence="2" type="ORF">B296_00019333</name>
</gene>
<feature type="region of interest" description="Disordered" evidence="1">
    <location>
        <begin position="122"/>
        <end position="149"/>
    </location>
</feature>
<feature type="compositionally biased region" description="Basic residues" evidence="1">
    <location>
        <begin position="51"/>
        <end position="65"/>
    </location>
</feature>
<proteinExistence type="predicted"/>
<feature type="compositionally biased region" description="Acidic residues" evidence="1">
    <location>
        <begin position="73"/>
        <end position="82"/>
    </location>
</feature>
<dbReference type="PANTHER" id="PTHR33237:SF46">
    <property type="entry name" value="OS01G0606100 PROTEIN"/>
    <property type="match status" value="1"/>
</dbReference>
<evidence type="ECO:0000256" key="1">
    <source>
        <dbReference type="SAM" id="MobiDB-lite"/>
    </source>
</evidence>
<name>A0A427A4A5_ENSVE</name>
<dbReference type="AlphaFoldDB" id="A0A427A4A5"/>
<feature type="region of interest" description="Disordered" evidence="1">
    <location>
        <begin position="47"/>
        <end position="83"/>
    </location>
</feature>
<dbReference type="Proteomes" id="UP000287651">
    <property type="component" value="Unassembled WGS sequence"/>
</dbReference>
<evidence type="ECO:0000313" key="3">
    <source>
        <dbReference type="Proteomes" id="UP000287651"/>
    </source>
</evidence>
<accession>A0A427A4A5</accession>
<evidence type="ECO:0008006" key="4">
    <source>
        <dbReference type="Google" id="ProtNLM"/>
    </source>
</evidence>
<protein>
    <recommendedName>
        <fullName evidence="4">Anion-transporting ATPase-like domain-containing protein</fullName>
    </recommendedName>
</protein>
<comment type="caution">
    <text evidence="2">The sequence shown here is derived from an EMBL/GenBank/DDBJ whole genome shotgun (WGS) entry which is preliminary data.</text>
</comment>
<reference evidence="2 3" key="1">
    <citation type="journal article" date="2014" name="Agronomy (Basel)">
        <title>A Draft Genome Sequence for Ensete ventricosum, the Drought-Tolerant Tree Against Hunger.</title>
        <authorList>
            <person name="Harrison J."/>
            <person name="Moore K.A."/>
            <person name="Paszkiewicz K."/>
            <person name="Jones T."/>
            <person name="Grant M."/>
            <person name="Ambacheew D."/>
            <person name="Muzemil S."/>
            <person name="Studholme D.J."/>
        </authorList>
    </citation>
    <scope>NUCLEOTIDE SEQUENCE [LARGE SCALE GENOMIC DNA]</scope>
</reference>
<dbReference type="EMBL" id="AMZH03003817">
    <property type="protein sequence ID" value="RRT71062.1"/>
    <property type="molecule type" value="Genomic_DNA"/>
</dbReference>
<dbReference type="PANTHER" id="PTHR33237">
    <property type="entry name" value="F2P16.13 PROTEIN-RELATED"/>
    <property type="match status" value="1"/>
</dbReference>
<evidence type="ECO:0000313" key="2">
    <source>
        <dbReference type="EMBL" id="RRT71062.1"/>
    </source>
</evidence>
<sequence>MHLKRGPRKEVIRTVTWSRSGGPAMAIRLLHVVTALVSTCSRRMSRAATKLSRRRSSIIRKKKASQLRADGFGDADSDGEREEDMRGDVEVWRRTILMGEKCQPLNFSGVIYYDADGRRLSEVPTPRSPLRSPSGAPVVADSRNPPQKPTRLVTFLGKGGSGKTTAAVLAAQVHSFSALVSLPPSEIIDLYPLFR</sequence>